<comment type="similarity">
    <text evidence="1">Belongs to the universal ribosomal protein uL23 family.</text>
</comment>
<keyword evidence="3" id="KW-0687">Ribonucleoprotein</keyword>
<sequence length="132" mass="14515">MAPKAKQEVPAPVKVEAKAKSLKAKKAVLKVSTATKEEDLQITHFPAARDTVTLKVLLTTESAMRKTDNNNTLVFTVDVKADKHQIKQAVRKLYDTDVAKVHTLIQPDGEKACVPLALDYDALDIAHKTDII</sequence>
<dbReference type="Pfam" id="PF00276">
    <property type="entry name" value="Ribosomal_L23"/>
    <property type="match status" value="1"/>
</dbReference>
<dbReference type="EMBL" id="JASSZA010000011">
    <property type="protein sequence ID" value="KAK2098181.1"/>
    <property type="molecule type" value="Genomic_DNA"/>
</dbReference>
<proteinExistence type="inferred from homology"/>
<reference evidence="4 5" key="1">
    <citation type="submission" date="2023-05" db="EMBL/GenBank/DDBJ databases">
        <title>B98-5 Cell Line De Novo Hybrid Assembly: An Optical Mapping Approach.</title>
        <authorList>
            <person name="Kananen K."/>
            <person name="Auerbach J.A."/>
            <person name="Kautto E."/>
            <person name="Blachly J.S."/>
        </authorList>
    </citation>
    <scope>NUCLEOTIDE SEQUENCE [LARGE SCALE GENOMIC DNA]</scope>
    <source>
        <strain evidence="4">B95-8</strain>
        <tissue evidence="4">Cell line</tissue>
    </source>
</reference>
<name>A0ABQ9UMU2_SAGOE</name>
<protein>
    <recommendedName>
        <fullName evidence="6">Ribosomal protein L23/L25 N-terminal domain-containing protein</fullName>
    </recommendedName>
</protein>
<gene>
    <name evidence="4" type="ORF">P7K49_023632</name>
</gene>
<evidence type="ECO:0000256" key="1">
    <source>
        <dbReference type="ARBA" id="ARBA00006700"/>
    </source>
</evidence>
<dbReference type="PANTHER" id="PTHR11620">
    <property type="entry name" value="60S RIBOSOMAL PROTEIN L23A"/>
    <property type="match status" value="1"/>
</dbReference>
<dbReference type="InterPro" id="IPR013025">
    <property type="entry name" value="Ribosomal_uL23-like"/>
</dbReference>
<evidence type="ECO:0000256" key="3">
    <source>
        <dbReference type="ARBA" id="ARBA00023274"/>
    </source>
</evidence>
<keyword evidence="5" id="KW-1185">Reference proteome</keyword>
<dbReference type="Proteomes" id="UP001266305">
    <property type="component" value="Unassembled WGS sequence"/>
</dbReference>
<organism evidence="4 5">
    <name type="scientific">Saguinus oedipus</name>
    <name type="common">Cotton-top tamarin</name>
    <name type="synonym">Oedipomidas oedipus</name>
    <dbReference type="NCBI Taxonomy" id="9490"/>
    <lineage>
        <taxon>Eukaryota</taxon>
        <taxon>Metazoa</taxon>
        <taxon>Chordata</taxon>
        <taxon>Craniata</taxon>
        <taxon>Vertebrata</taxon>
        <taxon>Euteleostomi</taxon>
        <taxon>Mammalia</taxon>
        <taxon>Eutheria</taxon>
        <taxon>Euarchontoglires</taxon>
        <taxon>Primates</taxon>
        <taxon>Haplorrhini</taxon>
        <taxon>Platyrrhini</taxon>
        <taxon>Cebidae</taxon>
        <taxon>Callitrichinae</taxon>
        <taxon>Saguinus</taxon>
    </lineage>
</organism>
<keyword evidence="2" id="KW-0689">Ribosomal protein</keyword>
<evidence type="ECO:0000313" key="5">
    <source>
        <dbReference type="Proteomes" id="UP001266305"/>
    </source>
</evidence>
<dbReference type="Gene3D" id="3.30.70.330">
    <property type="match status" value="1"/>
</dbReference>
<accession>A0ABQ9UMU2</accession>
<evidence type="ECO:0000256" key="2">
    <source>
        <dbReference type="ARBA" id="ARBA00022980"/>
    </source>
</evidence>
<dbReference type="InterPro" id="IPR012678">
    <property type="entry name" value="Ribosomal_uL23/eL15/eS24_sf"/>
</dbReference>
<dbReference type="SUPFAM" id="SSF54189">
    <property type="entry name" value="Ribosomal proteins S24e, L23 and L15e"/>
    <property type="match status" value="1"/>
</dbReference>
<evidence type="ECO:0008006" key="6">
    <source>
        <dbReference type="Google" id="ProtNLM"/>
    </source>
</evidence>
<evidence type="ECO:0000313" key="4">
    <source>
        <dbReference type="EMBL" id="KAK2098181.1"/>
    </source>
</evidence>
<dbReference type="InterPro" id="IPR012677">
    <property type="entry name" value="Nucleotide-bd_a/b_plait_sf"/>
</dbReference>
<comment type="caution">
    <text evidence="4">The sequence shown here is derived from an EMBL/GenBank/DDBJ whole genome shotgun (WGS) entry which is preliminary data.</text>
</comment>